<keyword evidence="4 9" id="KW-0812">Transmembrane</keyword>
<dbReference type="OrthoDB" id="6608471at2759"/>
<evidence type="ECO:0000256" key="6">
    <source>
        <dbReference type="ARBA" id="ARBA00022989"/>
    </source>
</evidence>
<evidence type="ECO:0000256" key="1">
    <source>
        <dbReference type="ARBA" id="ARBA00004225"/>
    </source>
</evidence>
<feature type="transmembrane region" description="Helical" evidence="9">
    <location>
        <begin position="66"/>
        <end position="86"/>
    </location>
</feature>
<evidence type="ECO:0000313" key="11">
    <source>
        <dbReference type="Proteomes" id="UP001163046"/>
    </source>
</evidence>
<keyword evidence="8 9" id="KW-0472">Membrane</keyword>
<keyword evidence="3" id="KW-0813">Transport</keyword>
<keyword evidence="6 9" id="KW-1133">Transmembrane helix</keyword>
<dbReference type="PANTHER" id="PTHR11153">
    <property type="entry name" value="SIDEROFLEXIN"/>
    <property type="match status" value="1"/>
</dbReference>
<sequence length="120" mass="12992">MKGIPVTDENGNRIGESKAAARKAIASVVISRIIMAAPGMSIPPIIMNYLDSKAFMKRWPILASPIQVALVGLSLVFATPLCCAIFPQKSSIAVSKLEPELQEIIKQKGGMKYVYFNKGL</sequence>
<gene>
    <name evidence="10" type="primary">SFXN1</name>
    <name evidence="10" type="ORF">OS493_001922</name>
</gene>
<evidence type="ECO:0000256" key="7">
    <source>
        <dbReference type="ARBA" id="ARBA00023128"/>
    </source>
</evidence>
<dbReference type="GO" id="GO:0015075">
    <property type="term" value="F:monoatomic ion transmembrane transporter activity"/>
    <property type="evidence" value="ECO:0007669"/>
    <property type="project" value="InterPro"/>
</dbReference>
<dbReference type="PANTHER" id="PTHR11153:SF8">
    <property type="entry name" value="SIDEROFLEXIN-1"/>
    <property type="match status" value="1"/>
</dbReference>
<evidence type="ECO:0000256" key="8">
    <source>
        <dbReference type="ARBA" id="ARBA00023136"/>
    </source>
</evidence>
<evidence type="ECO:0000256" key="5">
    <source>
        <dbReference type="ARBA" id="ARBA00022970"/>
    </source>
</evidence>
<evidence type="ECO:0000256" key="9">
    <source>
        <dbReference type="SAM" id="Phobius"/>
    </source>
</evidence>
<dbReference type="Proteomes" id="UP001163046">
    <property type="component" value="Unassembled WGS sequence"/>
</dbReference>
<dbReference type="AlphaFoldDB" id="A0A9W9Z4L1"/>
<evidence type="ECO:0000256" key="2">
    <source>
        <dbReference type="ARBA" id="ARBA00005974"/>
    </source>
</evidence>
<reference evidence="10" key="1">
    <citation type="submission" date="2023-01" db="EMBL/GenBank/DDBJ databases">
        <title>Genome assembly of the deep-sea coral Lophelia pertusa.</title>
        <authorList>
            <person name="Herrera S."/>
            <person name="Cordes E."/>
        </authorList>
    </citation>
    <scope>NUCLEOTIDE SEQUENCE</scope>
    <source>
        <strain evidence="10">USNM1676648</strain>
        <tissue evidence="10">Polyp</tissue>
    </source>
</reference>
<keyword evidence="5" id="KW-0029">Amino-acid transport</keyword>
<keyword evidence="7" id="KW-0496">Mitochondrion</keyword>
<dbReference type="GO" id="GO:0005743">
    <property type="term" value="C:mitochondrial inner membrane"/>
    <property type="evidence" value="ECO:0007669"/>
    <property type="project" value="TreeGrafter"/>
</dbReference>
<keyword evidence="11" id="KW-1185">Reference proteome</keyword>
<evidence type="ECO:0000313" key="10">
    <source>
        <dbReference type="EMBL" id="KAJ7375183.1"/>
    </source>
</evidence>
<protein>
    <submittedName>
        <fullName evidence="10">Sideroflexin-1</fullName>
    </submittedName>
</protein>
<evidence type="ECO:0000256" key="4">
    <source>
        <dbReference type="ARBA" id="ARBA00022692"/>
    </source>
</evidence>
<dbReference type="EMBL" id="MU826826">
    <property type="protein sequence ID" value="KAJ7375183.1"/>
    <property type="molecule type" value="Genomic_DNA"/>
</dbReference>
<name>A0A9W9Z4L1_9CNID</name>
<feature type="transmembrane region" description="Helical" evidence="9">
    <location>
        <begin position="24"/>
        <end position="46"/>
    </location>
</feature>
<dbReference type="InterPro" id="IPR004686">
    <property type="entry name" value="Mtc"/>
</dbReference>
<evidence type="ECO:0000256" key="3">
    <source>
        <dbReference type="ARBA" id="ARBA00022448"/>
    </source>
</evidence>
<proteinExistence type="inferred from homology"/>
<dbReference type="GO" id="GO:0140300">
    <property type="term" value="P:serine import into mitochondrion"/>
    <property type="evidence" value="ECO:0007669"/>
    <property type="project" value="TreeGrafter"/>
</dbReference>
<accession>A0A9W9Z4L1</accession>
<dbReference type="Pfam" id="PF03820">
    <property type="entry name" value="SFXNs"/>
    <property type="match status" value="1"/>
</dbReference>
<comment type="similarity">
    <text evidence="2">Belongs to the sideroflexin family.</text>
</comment>
<comment type="caution">
    <text evidence="10">The sequence shown here is derived from an EMBL/GenBank/DDBJ whole genome shotgun (WGS) entry which is preliminary data.</text>
</comment>
<organism evidence="10 11">
    <name type="scientific">Desmophyllum pertusum</name>
    <dbReference type="NCBI Taxonomy" id="174260"/>
    <lineage>
        <taxon>Eukaryota</taxon>
        <taxon>Metazoa</taxon>
        <taxon>Cnidaria</taxon>
        <taxon>Anthozoa</taxon>
        <taxon>Hexacorallia</taxon>
        <taxon>Scleractinia</taxon>
        <taxon>Caryophylliina</taxon>
        <taxon>Caryophylliidae</taxon>
        <taxon>Desmophyllum</taxon>
    </lineage>
</organism>
<comment type="subcellular location">
    <subcellularLocation>
        <location evidence="1">Mitochondrion membrane</location>
        <topology evidence="1">Multi-pass membrane protein</topology>
    </subcellularLocation>
</comment>